<name>A0AAV0BN43_PHAPC</name>
<protein>
    <recommendedName>
        <fullName evidence="3">amidase</fullName>
        <ecNumber evidence="3">3.5.1.4</ecNumber>
    </recommendedName>
</protein>
<dbReference type="PROSITE" id="PS00571">
    <property type="entry name" value="AMIDASES"/>
    <property type="match status" value="1"/>
</dbReference>
<reference evidence="7" key="1">
    <citation type="submission" date="2022-06" db="EMBL/GenBank/DDBJ databases">
        <authorList>
            <consortium name="SYNGENTA / RWTH Aachen University"/>
        </authorList>
    </citation>
    <scope>NUCLEOTIDE SEQUENCE</scope>
</reference>
<organism evidence="7 8">
    <name type="scientific">Phakopsora pachyrhizi</name>
    <name type="common">Asian soybean rust disease fungus</name>
    <dbReference type="NCBI Taxonomy" id="170000"/>
    <lineage>
        <taxon>Eukaryota</taxon>
        <taxon>Fungi</taxon>
        <taxon>Dikarya</taxon>
        <taxon>Basidiomycota</taxon>
        <taxon>Pucciniomycotina</taxon>
        <taxon>Pucciniomycetes</taxon>
        <taxon>Pucciniales</taxon>
        <taxon>Phakopsoraceae</taxon>
        <taxon>Phakopsora</taxon>
    </lineage>
</organism>
<dbReference type="InterPro" id="IPR023631">
    <property type="entry name" value="Amidase_dom"/>
</dbReference>
<evidence type="ECO:0000313" key="7">
    <source>
        <dbReference type="EMBL" id="CAH7688071.1"/>
    </source>
</evidence>
<dbReference type="EMBL" id="CALTRL010005951">
    <property type="protein sequence ID" value="CAH7688071.1"/>
    <property type="molecule type" value="Genomic_DNA"/>
</dbReference>
<feature type="domain" description="Amidase" evidence="6">
    <location>
        <begin position="120"/>
        <end position="651"/>
    </location>
</feature>
<dbReference type="InterPro" id="IPR036928">
    <property type="entry name" value="AS_sf"/>
</dbReference>
<proteinExistence type="inferred from homology"/>
<evidence type="ECO:0000313" key="8">
    <source>
        <dbReference type="Proteomes" id="UP001153365"/>
    </source>
</evidence>
<feature type="region of interest" description="Disordered" evidence="5">
    <location>
        <begin position="31"/>
        <end position="51"/>
    </location>
</feature>
<gene>
    <name evidence="7" type="ORF">PPACK8108_LOCUS22973</name>
</gene>
<sequence length="695" mass="77664">MSFDLRSWFEDGRINFKHQQRVQRILSSFNQSTNQQTTSTNNNNSSSSSSSISISRIDSQISSIETVDEFDDSRDKVLNSLLLDVDDELSEFELTIIRTRADEIVRRIESKRLNWNAKSVIRAFIKSATRAQLITNCLTEVMFEEALERADELDKYFELTGKLKGRLHGLPVSLKDQIDIRGIDSTIGFTKFINKPAEIDSSIYQRLIDEGAIPFTKTNVPQTMFSFECSNPIFGTTDNPYMRGFTAGGSSGGEAALLASDGTCLGVGSDVGGSLRIPAHYCGCYSLKPCAGRIAQTGLTSPTPGFKDILATVGPMTRCWEDLVLFTRVLLDRSSDPTLDKTLGLIPITNFRDEIFDDVMSRMKRNINGSIGFKEQDNEKRNAVFGACGDDSVNQLSKPCERAVLETVEALKSSGYDCVEIDVNRLDILEGAIIFVGLSSGDGYQSLLSNLGNDIMELSLFLTTIGPNLPSFLRWTIKFLIKNLVKDEVMSKLIEISRKKSIYEIYQLRARKDAYCQKVRSYLWEELRLDGLICPTQAVPAVPNGSTWNKSFLAISTFIWNVVDSSVGQIPITRVDSTRDCFQESLDGYQSSIMNRRSTEGGLNDKVGIVKLKSKLIDTAVESLVTQLDRMEGLPVGVQLVCGIWEEEKVLGLMGVIEDSLNQRDRFIEQEEGESRSRLRKIPGDYLCKRLIKKI</sequence>
<comment type="similarity">
    <text evidence="2">Belongs to the amidase family.</text>
</comment>
<evidence type="ECO:0000259" key="6">
    <source>
        <dbReference type="Pfam" id="PF01425"/>
    </source>
</evidence>
<dbReference type="GO" id="GO:0004040">
    <property type="term" value="F:amidase activity"/>
    <property type="evidence" value="ECO:0007669"/>
    <property type="project" value="UniProtKB-EC"/>
</dbReference>
<dbReference type="Pfam" id="PF01425">
    <property type="entry name" value="Amidase"/>
    <property type="match status" value="1"/>
</dbReference>
<dbReference type="PANTHER" id="PTHR45847:SF6">
    <property type="entry name" value="FATTY ACID AMIDE HYDROLASE"/>
    <property type="match status" value="1"/>
</dbReference>
<comment type="catalytic activity">
    <reaction evidence="1">
        <text>a monocarboxylic acid amide + H2O = a monocarboxylate + NH4(+)</text>
        <dbReference type="Rhea" id="RHEA:12020"/>
        <dbReference type="ChEBI" id="CHEBI:15377"/>
        <dbReference type="ChEBI" id="CHEBI:28938"/>
        <dbReference type="ChEBI" id="CHEBI:35757"/>
        <dbReference type="ChEBI" id="CHEBI:83628"/>
        <dbReference type="EC" id="3.5.1.4"/>
    </reaction>
</comment>
<evidence type="ECO:0000256" key="2">
    <source>
        <dbReference type="ARBA" id="ARBA00009199"/>
    </source>
</evidence>
<accession>A0AAV0BN43</accession>
<evidence type="ECO:0000256" key="1">
    <source>
        <dbReference type="ARBA" id="ARBA00001311"/>
    </source>
</evidence>
<dbReference type="PANTHER" id="PTHR45847">
    <property type="entry name" value="FATTY ACID AMIDE HYDROLASE"/>
    <property type="match status" value="1"/>
</dbReference>
<evidence type="ECO:0000256" key="3">
    <source>
        <dbReference type="ARBA" id="ARBA00012922"/>
    </source>
</evidence>
<dbReference type="AlphaFoldDB" id="A0AAV0BN43"/>
<dbReference type="GO" id="GO:0017064">
    <property type="term" value="F:fatty acid amide hydrolase activity"/>
    <property type="evidence" value="ECO:0007669"/>
    <property type="project" value="TreeGrafter"/>
</dbReference>
<keyword evidence="8" id="KW-1185">Reference proteome</keyword>
<dbReference type="SUPFAM" id="SSF75304">
    <property type="entry name" value="Amidase signature (AS) enzymes"/>
    <property type="match status" value="1"/>
</dbReference>
<evidence type="ECO:0000256" key="4">
    <source>
        <dbReference type="ARBA" id="ARBA00022801"/>
    </source>
</evidence>
<comment type="caution">
    <text evidence="7">The sequence shown here is derived from an EMBL/GenBank/DDBJ whole genome shotgun (WGS) entry which is preliminary data.</text>
</comment>
<keyword evidence="4" id="KW-0378">Hydrolase</keyword>
<evidence type="ECO:0000256" key="5">
    <source>
        <dbReference type="SAM" id="MobiDB-lite"/>
    </source>
</evidence>
<dbReference type="FunFam" id="3.90.1300.10:FF:000003">
    <property type="entry name" value="Amidase signature enzyme"/>
    <property type="match status" value="1"/>
</dbReference>
<dbReference type="InterPro" id="IPR020556">
    <property type="entry name" value="Amidase_CS"/>
</dbReference>
<dbReference type="Proteomes" id="UP001153365">
    <property type="component" value="Unassembled WGS sequence"/>
</dbReference>
<dbReference type="EC" id="3.5.1.4" evidence="3"/>
<dbReference type="InterPro" id="IPR052096">
    <property type="entry name" value="Endocannabinoid_amidase"/>
</dbReference>
<dbReference type="GO" id="GO:0009062">
    <property type="term" value="P:fatty acid catabolic process"/>
    <property type="evidence" value="ECO:0007669"/>
    <property type="project" value="TreeGrafter"/>
</dbReference>
<dbReference type="Gene3D" id="3.90.1300.10">
    <property type="entry name" value="Amidase signature (AS) domain"/>
    <property type="match status" value="1"/>
</dbReference>